<dbReference type="eggNOG" id="COG1309">
    <property type="taxonomic scope" value="Bacteria"/>
</dbReference>
<accession>F8C8E2</accession>
<dbReference type="InterPro" id="IPR036271">
    <property type="entry name" value="Tet_transcr_reg_TetR-rel_C_sf"/>
</dbReference>
<dbReference type="HOGENOM" id="CLU_069356_28_1_7"/>
<dbReference type="EMBL" id="CP002830">
    <property type="protein sequence ID" value="AEI61988.1"/>
    <property type="molecule type" value="Genomic_DNA"/>
</dbReference>
<dbReference type="Pfam" id="PF00440">
    <property type="entry name" value="TetR_N"/>
    <property type="match status" value="1"/>
</dbReference>
<keyword evidence="2 4" id="KW-0238">DNA-binding</keyword>
<organism evidence="6 7">
    <name type="scientific">Myxococcus fulvus (strain ATCC BAA-855 / HW-1)</name>
    <dbReference type="NCBI Taxonomy" id="483219"/>
    <lineage>
        <taxon>Bacteria</taxon>
        <taxon>Pseudomonadati</taxon>
        <taxon>Myxococcota</taxon>
        <taxon>Myxococcia</taxon>
        <taxon>Myxococcales</taxon>
        <taxon>Cystobacterineae</taxon>
        <taxon>Myxococcaceae</taxon>
        <taxon>Myxococcus</taxon>
    </lineage>
</organism>
<evidence type="ECO:0000256" key="1">
    <source>
        <dbReference type="ARBA" id="ARBA00023015"/>
    </source>
</evidence>
<name>F8C8E2_MYXFH</name>
<dbReference type="GO" id="GO:0003677">
    <property type="term" value="F:DNA binding"/>
    <property type="evidence" value="ECO:0007669"/>
    <property type="project" value="UniProtKB-UniRule"/>
</dbReference>
<dbReference type="PROSITE" id="PS01081">
    <property type="entry name" value="HTH_TETR_1"/>
    <property type="match status" value="1"/>
</dbReference>
<evidence type="ECO:0000313" key="7">
    <source>
        <dbReference type="Proteomes" id="UP000000488"/>
    </source>
</evidence>
<dbReference type="PANTHER" id="PTHR47506:SF3">
    <property type="entry name" value="HTH-TYPE TRANSCRIPTIONAL REGULATOR LMRA"/>
    <property type="match status" value="1"/>
</dbReference>
<dbReference type="KEGG" id="mfu:LILAB_00260"/>
<dbReference type="InterPro" id="IPR001647">
    <property type="entry name" value="HTH_TetR"/>
</dbReference>
<dbReference type="STRING" id="483219.LILAB_00260"/>
<keyword evidence="1" id="KW-0805">Transcription regulation</keyword>
<dbReference type="PANTHER" id="PTHR47506">
    <property type="entry name" value="TRANSCRIPTIONAL REGULATORY PROTEIN"/>
    <property type="match status" value="1"/>
</dbReference>
<gene>
    <name evidence="6" type="ordered locus">LILAB_00260</name>
</gene>
<evidence type="ECO:0000256" key="3">
    <source>
        <dbReference type="ARBA" id="ARBA00023163"/>
    </source>
</evidence>
<evidence type="ECO:0000313" key="6">
    <source>
        <dbReference type="EMBL" id="AEI61988.1"/>
    </source>
</evidence>
<feature type="DNA-binding region" description="H-T-H motif" evidence="4">
    <location>
        <begin position="35"/>
        <end position="54"/>
    </location>
</feature>
<protein>
    <submittedName>
        <fullName evidence="6">TetR family transcriptional regulator</fullName>
    </submittedName>
</protein>
<dbReference type="SUPFAM" id="SSF48498">
    <property type="entry name" value="Tetracyclin repressor-like, C-terminal domain"/>
    <property type="match status" value="1"/>
</dbReference>
<feature type="domain" description="HTH tetR-type" evidence="5">
    <location>
        <begin position="12"/>
        <end position="72"/>
    </location>
</feature>
<proteinExistence type="predicted"/>
<evidence type="ECO:0000259" key="5">
    <source>
        <dbReference type="PROSITE" id="PS50977"/>
    </source>
</evidence>
<dbReference type="InterPro" id="IPR023772">
    <property type="entry name" value="DNA-bd_HTH_TetR-type_CS"/>
</dbReference>
<keyword evidence="3" id="KW-0804">Transcription</keyword>
<dbReference type="SUPFAM" id="SSF46689">
    <property type="entry name" value="Homeodomain-like"/>
    <property type="match status" value="1"/>
</dbReference>
<evidence type="ECO:0000256" key="4">
    <source>
        <dbReference type="PROSITE-ProRule" id="PRU00335"/>
    </source>
</evidence>
<dbReference type="Pfam" id="PF16925">
    <property type="entry name" value="TetR_C_13"/>
    <property type="match status" value="1"/>
</dbReference>
<dbReference type="Gene3D" id="1.10.357.10">
    <property type="entry name" value="Tetracycline Repressor, domain 2"/>
    <property type="match status" value="1"/>
</dbReference>
<dbReference type="PROSITE" id="PS50977">
    <property type="entry name" value="HTH_TETR_2"/>
    <property type="match status" value="1"/>
</dbReference>
<reference evidence="6 7" key="1">
    <citation type="journal article" date="2011" name="J. Bacteriol.">
        <title>Genome sequence of the halotolerant marine bacterium Myxococcus fulvus HW-1.</title>
        <authorList>
            <person name="Li Z.F."/>
            <person name="Li X."/>
            <person name="Liu H."/>
            <person name="Liu X."/>
            <person name="Han K."/>
            <person name="Wu Z.H."/>
            <person name="Hu W."/>
            <person name="Li F.F."/>
            <person name="Li Y.Z."/>
        </authorList>
    </citation>
    <scope>NUCLEOTIDE SEQUENCE [LARGE SCALE GENOMIC DNA]</scope>
    <source>
        <strain evidence="7">ATCC BAA-855 / HW-1</strain>
    </source>
</reference>
<dbReference type="InterPro" id="IPR009057">
    <property type="entry name" value="Homeodomain-like_sf"/>
</dbReference>
<dbReference type="AlphaFoldDB" id="F8C8E2"/>
<dbReference type="InterPro" id="IPR011075">
    <property type="entry name" value="TetR_C"/>
</dbReference>
<sequence>MPRPPKHAPERGDARTRLLEAAREVIRTKGFTATSVDELCQRAEVTKGSFFHHFKSKEALGVAAAEHWAETTSAFFAGAPYHAPSDPLERVLAYVAFRKSMMAGDLAEFTCLVGTMAQEVHASSPDIRDACGASILGHAATLEADLDAAMTERRIAGGWTAQSLARHTQAVIQGAFVLAKAGNDPALAHESLDHLDRYIRLLFGRPLQEKALP</sequence>
<evidence type="ECO:0000256" key="2">
    <source>
        <dbReference type="ARBA" id="ARBA00023125"/>
    </source>
</evidence>
<dbReference type="PRINTS" id="PR00455">
    <property type="entry name" value="HTHTETR"/>
</dbReference>
<dbReference type="Proteomes" id="UP000000488">
    <property type="component" value="Chromosome"/>
</dbReference>